<organism evidence="2 3">
    <name type="scientific">Cinara cedri</name>
    <dbReference type="NCBI Taxonomy" id="506608"/>
    <lineage>
        <taxon>Eukaryota</taxon>
        <taxon>Metazoa</taxon>
        <taxon>Ecdysozoa</taxon>
        <taxon>Arthropoda</taxon>
        <taxon>Hexapoda</taxon>
        <taxon>Insecta</taxon>
        <taxon>Pterygota</taxon>
        <taxon>Neoptera</taxon>
        <taxon>Paraneoptera</taxon>
        <taxon>Hemiptera</taxon>
        <taxon>Sternorrhyncha</taxon>
        <taxon>Aphidomorpha</taxon>
        <taxon>Aphidoidea</taxon>
        <taxon>Aphididae</taxon>
        <taxon>Lachninae</taxon>
        <taxon>Cinara</taxon>
    </lineage>
</organism>
<dbReference type="OrthoDB" id="9989103at2759"/>
<dbReference type="SUPFAM" id="SSF48050">
    <property type="entry name" value="Hemocyanin, N-terminal domain"/>
    <property type="match status" value="1"/>
</dbReference>
<reference evidence="2 3" key="1">
    <citation type="submission" date="2019-08" db="EMBL/GenBank/DDBJ databases">
        <authorList>
            <person name="Alioto T."/>
            <person name="Alioto T."/>
            <person name="Gomez Garrido J."/>
        </authorList>
    </citation>
    <scope>NUCLEOTIDE SEQUENCE [LARGE SCALE GENOMIC DNA]</scope>
</reference>
<dbReference type="SMART" id="SM00333">
    <property type="entry name" value="TUDOR"/>
    <property type="match status" value="3"/>
</dbReference>
<dbReference type="AlphaFoldDB" id="A0A5E4NFW3"/>
<sequence>MIGYKSYCTSIPSVGNIWNVILTKPDILKIFYVQNINDAKFIQQMCSRLDELDEKKSKPLIDTVHVGQLIAASYVNGSWYRAKVIKKDNLGLYVCFIDFNDDVVFVTDYRILPEELVDVKPMAYKCYINYSSRVIEQIFLNSDFNKLITTFLSNNEMAIKFINKQEPYVVTLSYNGKRIVDIISELFWEGIMPGILDDPINLKRLIMLNKINLFDDIEVVKIKPIISTEHFFIELKSNNKLRTNIRDSIKNEKNWIPILNPKDGELVIARKNKESKLYRARSILKCATGIEYKCFLIDCGRFENCSEFFEPNIYLQSVPPVKIHCSLKLSTKCSTNLLESISLGFIDEINNFKNDMKSVQFTKVGSPCKVNIKINGLELREIIKPYNVTISHANNILDLNYFKARMVSSEVERMKQILKSTVNFSKVTNPQIFNIYVAKHKNHYKRVKLFFIYDNYYEVKLVDGSNMRVPVKELYKLPKSLENIKILDIYCSLGINKTKYSNEKLSALSNNGKTIFSMVVIKHNNENGHLVKLFLNSKDVETLIAL</sequence>
<evidence type="ECO:0000313" key="2">
    <source>
        <dbReference type="EMBL" id="VVC41255.1"/>
    </source>
</evidence>
<feature type="domain" description="Tudor" evidence="1">
    <location>
        <begin position="427"/>
        <end position="482"/>
    </location>
</feature>
<dbReference type="PANTHER" id="PTHR16442:SF1">
    <property type="entry name" value="RING FINGER PROTEIN 17"/>
    <property type="match status" value="1"/>
</dbReference>
<accession>A0A5E4NFW3</accession>
<protein>
    <submittedName>
        <fullName evidence="2">Hemocyanin, N-terminal,Tudor domain</fullName>
    </submittedName>
</protein>
<dbReference type="InterPro" id="IPR036697">
    <property type="entry name" value="Hemocyanin_N_sf"/>
</dbReference>
<dbReference type="Proteomes" id="UP000325440">
    <property type="component" value="Unassembled WGS sequence"/>
</dbReference>
<keyword evidence="3" id="KW-1185">Reference proteome</keyword>
<gene>
    <name evidence="2" type="ORF">CINCED_3A010836</name>
</gene>
<dbReference type="SUPFAM" id="SSF63748">
    <property type="entry name" value="Tudor/PWWP/MBT"/>
    <property type="match status" value="2"/>
</dbReference>
<evidence type="ECO:0000313" key="3">
    <source>
        <dbReference type="Proteomes" id="UP000325440"/>
    </source>
</evidence>
<dbReference type="Pfam" id="PF00567">
    <property type="entry name" value="TUDOR"/>
    <property type="match status" value="3"/>
</dbReference>
<proteinExistence type="predicted"/>
<dbReference type="CDD" id="cd20379">
    <property type="entry name" value="Tudor_dTUD-like"/>
    <property type="match status" value="1"/>
</dbReference>
<dbReference type="EMBL" id="CABPRJ010001915">
    <property type="protein sequence ID" value="VVC41255.1"/>
    <property type="molecule type" value="Genomic_DNA"/>
</dbReference>
<dbReference type="Gene3D" id="2.30.30.140">
    <property type="match status" value="3"/>
</dbReference>
<dbReference type="InterPro" id="IPR002999">
    <property type="entry name" value="Tudor"/>
</dbReference>
<feature type="domain" description="Tudor" evidence="1">
    <location>
        <begin position="259"/>
        <end position="315"/>
    </location>
</feature>
<dbReference type="PANTHER" id="PTHR16442">
    <property type="entry name" value="RING FINGER PROTEIN 17"/>
    <property type="match status" value="1"/>
</dbReference>
<evidence type="ECO:0000259" key="1">
    <source>
        <dbReference type="SMART" id="SM00333"/>
    </source>
</evidence>
<feature type="domain" description="Tudor" evidence="1">
    <location>
        <begin position="62"/>
        <end position="117"/>
    </location>
</feature>
<name>A0A5E4NFW3_9HEMI</name>